<dbReference type="Pfam" id="PF03144">
    <property type="entry name" value="GTP_EFTU_D2"/>
    <property type="match status" value="1"/>
</dbReference>
<keyword evidence="1 4" id="KW-0547">Nucleotide-binding</keyword>
<feature type="binding site" evidence="4">
    <location>
        <begin position="19"/>
        <end position="26"/>
    </location>
    <ligand>
        <name>GTP</name>
        <dbReference type="ChEBI" id="CHEBI:37565"/>
    </ligand>
</feature>
<dbReference type="Proteomes" id="UP000727907">
    <property type="component" value="Unassembled WGS sequence"/>
</dbReference>
<keyword evidence="4" id="KW-0460">Magnesium</keyword>
<comment type="catalytic activity">
    <reaction evidence="4">
        <text>GTP + H2O = GDP + phosphate + H(+)</text>
        <dbReference type="Rhea" id="RHEA:19669"/>
        <dbReference type="ChEBI" id="CHEBI:15377"/>
        <dbReference type="ChEBI" id="CHEBI:15378"/>
        <dbReference type="ChEBI" id="CHEBI:37565"/>
        <dbReference type="ChEBI" id="CHEBI:43474"/>
        <dbReference type="ChEBI" id="CHEBI:58189"/>
        <dbReference type="EC" id="3.6.5.3"/>
    </reaction>
</comment>
<dbReference type="NCBIfam" id="TIGR00485">
    <property type="entry name" value="EF-Tu"/>
    <property type="match status" value="1"/>
</dbReference>
<evidence type="ECO:0000256" key="4">
    <source>
        <dbReference type="HAMAP-Rule" id="MF_00118"/>
    </source>
</evidence>
<keyword evidence="4 6" id="KW-0251">Elongation factor</keyword>
<dbReference type="InterPro" id="IPR004161">
    <property type="entry name" value="EFTu-like_2"/>
</dbReference>
<dbReference type="CDD" id="cd03697">
    <property type="entry name" value="EFTU_II"/>
    <property type="match status" value="1"/>
</dbReference>
<evidence type="ECO:0000259" key="5">
    <source>
        <dbReference type="PROSITE" id="PS51722"/>
    </source>
</evidence>
<keyword evidence="4" id="KW-0963">Cytoplasm</keyword>
<dbReference type="PROSITE" id="PS51722">
    <property type="entry name" value="G_TR_2"/>
    <property type="match status" value="1"/>
</dbReference>
<accession>A0ABS6IL59</accession>
<dbReference type="NCBIfam" id="NF009372">
    <property type="entry name" value="PRK12735.1"/>
    <property type="match status" value="1"/>
</dbReference>
<evidence type="ECO:0000313" key="7">
    <source>
        <dbReference type="Proteomes" id="UP000727907"/>
    </source>
</evidence>
<dbReference type="EC" id="3.6.5.3" evidence="4"/>
<dbReference type="PROSITE" id="PS00301">
    <property type="entry name" value="G_TR_1"/>
    <property type="match status" value="1"/>
</dbReference>
<dbReference type="InterPro" id="IPR004541">
    <property type="entry name" value="Transl_elong_EFTu/EF1A_bac/org"/>
</dbReference>
<dbReference type="Pfam" id="PF03143">
    <property type="entry name" value="GTP_EFTU_D3"/>
    <property type="match status" value="1"/>
</dbReference>
<comment type="subcellular location">
    <subcellularLocation>
        <location evidence="4">Cytoplasm</location>
    </subcellularLocation>
</comment>
<dbReference type="NCBIfam" id="NF009373">
    <property type="entry name" value="PRK12736.1"/>
    <property type="match status" value="1"/>
</dbReference>
<comment type="caution">
    <text evidence="6">The sequence shown here is derived from an EMBL/GenBank/DDBJ whole genome shotgun (WGS) entry which is preliminary data.</text>
</comment>
<dbReference type="RefSeq" id="WP_216961701.1">
    <property type="nucleotide sequence ID" value="NZ_JAHOPB010000001.1"/>
</dbReference>
<dbReference type="InterPro" id="IPR031157">
    <property type="entry name" value="G_TR_CS"/>
</dbReference>
<evidence type="ECO:0000313" key="6">
    <source>
        <dbReference type="EMBL" id="MBU8875061.1"/>
    </source>
</evidence>
<evidence type="ECO:0000256" key="1">
    <source>
        <dbReference type="ARBA" id="ARBA00022741"/>
    </source>
</evidence>
<dbReference type="InterPro" id="IPR004160">
    <property type="entry name" value="Transl_elong_EFTu/EF1A_C"/>
</dbReference>
<feature type="domain" description="Tr-type G" evidence="5">
    <location>
        <begin position="10"/>
        <end position="206"/>
    </location>
</feature>
<keyword evidence="4" id="KW-0648">Protein biosynthesis</keyword>
<feature type="binding site" evidence="4">
    <location>
        <position position="26"/>
    </location>
    <ligand>
        <name>Mg(2+)</name>
        <dbReference type="ChEBI" id="CHEBI:18420"/>
    </ligand>
</feature>
<evidence type="ECO:0000256" key="3">
    <source>
        <dbReference type="ARBA" id="ARBA00029554"/>
    </source>
</evidence>
<comment type="function">
    <text evidence="4">GTP hydrolase that promotes the GTP-dependent binding of aminoacyl-tRNA to the A-site of ribosomes during protein biosynthesis.</text>
</comment>
<dbReference type="InterPro" id="IPR041709">
    <property type="entry name" value="EF-Tu_GTP-bd"/>
</dbReference>
<dbReference type="InterPro" id="IPR033720">
    <property type="entry name" value="EFTU_2"/>
</dbReference>
<protein>
    <recommendedName>
        <fullName evidence="3 4">Elongation factor Tu</fullName>
        <shortName evidence="4">EF-Tu</shortName>
        <ecNumber evidence="4">3.6.5.3</ecNumber>
    </recommendedName>
</protein>
<reference evidence="6 7" key="1">
    <citation type="submission" date="2021-06" db="EMBL/GenBank/DDBJ databases">
        <authorList>
            <person name="Lee D.H."/>
        </authorList>
    </citation>
    <scope>NUCLEOTIDE SEQUENCE [LARGE SCALE GENOMIC DNA]</scope>
    <source>
        <strain evidence="6 7">MMS21-HV4-11</strain>
    </source>
</reference>
<proteinExistence type="inferred from homology"/>
<dbReference type="CDD" id="cd01884">
    <property type="entry name" value="EF_Tu"/>
    <property type="match status" value="1"/>
</dbReference>
<dbReference type="InterPro" id="IPR000795">
    <property type="entry name" value="T_Tr_GTP-bd_dom"/>
</dbReference>
<dbReference type="PANTHER" id="PTHR43721:SF22">
    <property type="entry name" value="ELONGATION FACTOR TU, MITOCHONDRIAL"/>
    <property type="match status" value="1"/>
</dbReference>
<dbReference type="InterPro" id="IPR050055">
    <property type="entry name" value="EF-Tu_GTPase"/>
</dbReference>
<dbReference type="InterPro" id="IPR005225">
    <property type="entry name" value="Small_GTP-bd"/>
</dbReference>
<keyword evidence="7" id="KW-1185">Reference proteome</keyword>
<feature type="binding site" evidence="4">
    <location>
        <begin position="81"/>
        <end position="85"/>
    </location>
    <ligand>
        <name>GTP</name>
        <dbReference type="ChEBI" id="CHEBI:37565"/>
    </ligand>
</feature>
<feature type="binding site" evidence="4">
    <location>
        <begin position="136"/>
        <end position="139"/>
    </location>
    <ligand>
        <name>GTP</name>
        <dbReference type="ChEBI" id="CHEBI:37565"/>
    </ligand>
</feature>
<dbReference type="HAMAP" id="MF_00118_B">
    <property type="entry name" value="EF_Tu_B"/>
    <property type="match status" value="1"/>
</dbReference>
<dbReference type="EMBL" id="JAHOPB010000001">
    <property type="protein sequence ID" value="MBU8875061.1"/>
    <property type="molecule type" value="Genomic_DNA"/>
</dbReference>
<dbReference type="NCBIfam" id="TIGR00231">
    <property type="entry name" value="small_GTP"/>
    <property type="match status" value="1"/>
</dbReference>
<keyword evidence="2 4" id="KW-0342">GTP-binding</keyword>
<sequence length="396" mass="43193">MGKAKFERNKPHCNIGTIGHVDHGKTSLTAAITKILAKSGGATFTAYDQIDKAPEERERGITISTAHVEYETANRHYAHVDCPGHADYVKNMITGAAQMDGAILVVSAADGPMPQTREHILLARQVGVPALVVFMNKCDMVDDPELLDLVELEVRELLKSYQFPGDDLPVIRGSALMALEDKNPELGEQAVLKLMEEVDKYIPQPARDKDKPFLMPIEDVFSISGRGTVVTGRVERGIVKVGEEVEIVGLKATTKTTVTGVEMFRKLLDSGEAGDNIGALLRGVGREDVERGQVLSKPGAITPHTNFEAEAYILTKEEGGRHTPFFTNYRPQFYFRTTDVTGVVTLPEGTEMVMPGDNARLVVELIQPIAMDEGLRFAIREGGRTVGAGVVTKVVK</sequence>
<dbReference type="PANTHER" id="PTHR43721">
    <property type="entry name" value="ELONGATION FACTOR TU-RELATED"/>
    <property type="match status" value="1"/>
</dbReference>
<comment type="subunit">
    <text evidence="4">Monomer.</text>
</comment>
<gene>
    <name evidence="4 6" type="primary">tuf</name>
    <name evidence="6" type="ORF">KQ910_14905</name>
</gene>
<dbReference type="CDD" id="cd03707">
    <property type="entry name" value="EFTU_III"/>
    <property type="match status" value="1"/>
</dbReference>
<organism evidence="6 7">
    <name type="scientific">Reyranella humidisoli</name>
    <dbReference type="NCBI Taxonomy" id="2849149"/>
    <lineage>
        <taxon>Bacteria</taxon>
        <taxon>Pseudomonadati</taxon>
        <taxon>Pseudomonadota</taxon>
        <taxon>Alphaproteobacteria</taxon>
        <taxon>Hyphomicrobiales</taxon>
        <taxon>Reyranellaceae</taxon>
        <taxon>Reyranella</taxon>
    </lineage>
</organism>
<name>A0ABS6IL59_9HYPH</name>
<comment type="similarity">
    <text evidence="4">Belongs to the TRAFAC class translation factor GTPase superfamily. Classic translation factor GTPase family. EF-Tu/EF-1A subfamily.</text>
</comment>
<keyword evidence="4" id="KW-0378">Hydrolase</keyword>
<dbReference type="NCBIfam" id="NF000766">
    <property type="entry name" value="PRK00049.1"/>
    <property type="match status" value="1"/>
</dbReference>
<dbReference type="GO" id="GO:0003746">
    <property type="term" value="F:translation elongation factor activity"/>
    <property type="evidence" value="ECO:0007669"/>
    <property type="project" value="UniProtKB-KW"/>
</dbReference>
<keyword evidence="4" id="KW-0479">Metal-binding</keyword>
<evidence type="ECO:0000256" key="2">
    <source>
        <dbReference type="ARBA" id="ARBA00023134"/>
    </source>
</evidence>
<dbReference type="Pfam" id="PF00009">
    <property type="entry name" value="GTP_EFTU"/>
    <property type="match status" value="1"/>
</dbReference>